<keyword evidence="5 6" id="KW-0472">Membrane</keyword>
<feature type="transmembrane region" description="Helical" evidence="6">
    <location>
        <begin position="56"/>
        <end position="73"/>
    </location>
</feature>
<gene>
    <name evidence="7" type="ORF">DI623_11760</name>
</gene>
<evidence type="ECO:0000313" key="7">
    <source>
        <dbReference type="EMBL" id="PZO88903.1"/>
    </source>
</evidence>
<dbReference type="Pfam" id="PF07947">
    <property type="entry name" value="YhhN"/>
    <property type="match status" value="1"/>
</dbReference>
<feature type="transmembrane region" description="Helical" evidence="6">
    <location>
        <begin position="108"/>
        <end position="126"/>
    </location>
</feature>
<comment type="subcellular location">
    <subcellularLocation>
        <location evidence="1">Membrane</location>
        <topology evidence="1">Multi-pass membrane protein</topology>
    </subcellularLocation>
</comment>
<name>A0A2W5A2Y4_9SPHN</name>
<feature type="transmembrane region" description="Helical" evidence="6">
    <location>
        <begin position="189"/>
        <end position="209"/>
    </location>
</feature>
<feature type="transmembrane region" description="Helical" evidence="6">
    <location>
        <begin position="132"/>
        <end position="152"/>
    </location>
</feature>
<sequence>MMNGKGLLLALAVVAGLAYPLSWGHELAPVAAIACKGLAVSLLALWCAVQARNFDGWLLTGMFALYAIADMALVESMTLGAIVFMAGHAAAIWLYLRNRRIGPTPSQKALGLLVMPATVMIAYALPADRGQAPGVALYALFVAAMAGTAWLSRFPRYRTGIGAMLFVASDLLIFARMGPFSSSHVVHFAIWYGYVAGQVLIAIGGVEGLRRRTDA</sequence>
<evidence type="ECO:0000256" key="1">
    <source>
        <dbReference type="ARBA" id="ARBA00004141"/>
    </source>
</evidence>
<feature type="transmembrane region" description="Helical" evidence="6">
    <location>
        <begin position="159"/>
        <end position="177"/>
    </location>
</feature>
<evidence type="ECO:0000256" key="2">
    <source>
        <dbReference type="ARBA" id="ARBA00007375"/>
    </source>
</evidence>
<dbReference type="Proteomes" id="UP000249066">
    <property type="component" value="Unassembled WGS sequence"/>
</dbReference>
<proteinExistence type="inferred from homology"/>
<dbReference type="AlphaFoldDB" id="A0A2W5A2Y4"/>
<evidence type="ECO:0000256" key="4">
    <source>
        <dbReference type="ARBA" id="ARBA00022989"/>
    </source>
</evidence>
<reference evidence="7 8" key="1">
    <citation type="submission" date="2017-08" db="EMBL/GenBank/DDBJ databases">
        <title>Infants hospitalized years apart are colonized by the same room-sourced microbial strains.</title>
        <authorList>
            <person name="Brooks B."/>
            <person name="Olm M.R."/>
            <person name="Firek B.A."/>
            <person name="Baker R."/>
            <person name="Thomas B.C."/>
            <person name="Morowitz M.J."/>
            <person name="Banfield J.F."/>
        </authorList>
    </citation>
    <scope>NUCLEOTIDE SEQUENCE [LARGE SCALE GENOMIC DNA]</scope>
    <source>
        <strain evidence="7">S2_018_000_R2_101</strain>
    </source>
</reference>
<dbReference type="InterPro" id="IPR012506">
    <property type="entry name" value="TMEM86B-like"/>
</dbReference>
<accession>A0A2W5A2Y4</accession>
<comment type="caution">
    <text evidence="7">The sequence shown here is derived from an EMBL/GenBank/DDBJ whole genome shotgun (WGS) entry which is preliminary data.</text>
</comment>
<evidence type="ECO:0000313" key="8">
    <source>
        <dbReference type="Proteomes" id="UP000249066"/>
    </source>
</evidence>
<protein>
    <submittedName>
        <fullName evidence="7">Lysoplasmalogenase</fullName>
    </submittedName>
</protein>
<feature type="transmembrane region" description="Helical" evidence="6">
    <location>
        <begin position="79"/>
        <end position="96"/>
    </location>
</feature>
<comment type="similarity">
    <text evidence="2">Belongs to the TMEM86 family.</text>
</comment>
<keyword evidence="3 6" id="KW-0812">Transmembrane</keyword>
<evidence type="ECO:0000256" key="3">
    <source>
        <dbReference type="ARBA" id="ARBA00022692"/>
    </source>
</evidence>
<evidence type="ECO:0000256" key="6">
    <source>
        <dbReference type="SAM" id="Phobius"/>
    </source>
</evidence>
<organism evidence="7 8">
    <name type="scientific">Sphingomonas sanxanigenens</name>
    <dbReference type="NCBI Taxonomy" id="397260"/>
    <lineage>
        <taxon>Bacteria</taxon>
        <taxon>Pseudomonadati</taxon>
        <taxon>Pseudomonadota</taxon>
        <taxon>Alphaproteobacteria</taxon>
        <taxon>Sphingomonadales</taxon>
        <taxon>Sphingomonadaceae</taxon>
        <taxon>Sphingomonas</taxon>
    </lineage>
</organism>
<dbReference type="EMBL" id="QFNN01000078">
    <property type="protein sequence ID" value="PZO88903.1"/>
    <property type="molecule type" value="Genomic_DNA"/>
</dbReference>
<keyword evidence="4 6" id="KW-1133">Transmembrane helix</keyword>
<dbReference type="GO" id="GO:0016020">
    <property type="term" value="C:membrane"/>
    <property type="evidence" value="ECO:0007669"/>
    <property type="project" value="UniProtKB-SubCell"/>
</dbReference>
<feature type="transmembrane region" description="Helical" evidence="6">
    <location>
        <begin position="28"/>
        <end position="49"/>
    </location>
</feature>
<evidence type="ECO:0000256" key="5">
    <source>
        <dbReference type="ARBA" id="ARBA00023136"/>
    </source>
</evidence>